<dbReference type="AlphaFoldDB" id="A0A5B8J045"/>
<evidence type="ECO:0000256" key="3">
    <source>
        <dbReference type="ARBA" id="ARBA00023163"/>
    </source>
</evidence>
<dbReference type="InterPro" id="IPR036390">
    <property type="entry name" value="WH_DNA-bd_sf"/>
</dbReference>
<evidence type="ECO:0000313" key="6">
    <source>
        <dbReference type="EMBL" id="QDY70561.1"/>
    </source>
</evidence>
<accession>A0A5B8J045</accession>
<proteinExistence type="predicted"/>
<dbReference type="PROSITE" id="PS50949">
    <property type="entry name" value="HTH_GNTR"/>
    <property type="match status" value="1"/>
</dbReference>
<dbReference type="Proteomes" id="UP000318483">
    <property type="component" value="Plasmid unnamed1"/>
</dbReference>
<reference evidence="6 7" key="1">
    <citation type="submission" date="2019-07" db="EMBL/GenBank/DDBJ databases">
        <title>Litoreibacter alkalisoli sp. nov., isolated from saline-alkaline soil.</title>
        <authorList>
            <person name="Wang S."/>
            <person name="Xu L."/>
            <person name="Xing Y.-T."/>
            <person name="Sun J.-Q."/>
        </authorList>
    </citation>
    <scope>NUCLEOTIDE SEQUENCE [LARGE SCALE GENOMIC DNA]</scope>
    <source>
        <strain evidence="6 7">LN3S51</strain>
        <plasmid evidence="6 7">unnamed1</plasmid>
    </source>
</reference>
<dbReference type="Pfam" id="PF00392">
    <property type="entry name" value="GntR"/>
    <property type="match status" value="1"/>
</dbReference>
<evidence type="ECO:0000256" key="2">
    <source>
        <dbReference type="ARBA" id="ARBA00023125"/>
    </source>
</evidence>
<evidence type="ECO:0000313" key="7">
    <source>
        <dbReference type="Proteomes" id="UP000318483"/>
    </source>
</evidence>
<dbReference type="SUPFAM" id="SSF46785">
    <property type="entry name" value="Winged helix' DNA-binding domain"/>
    <property type="match status" value="1"/>
</dbReference>
<sequence>MSLSSVAFERIHHAILSGALDLGERLSEVPIADALGMSKAPVRMAFAELRDMGLVTIVPQAGTYVFAPSTADVFEMSSFRAVLETSAVDLAMARDPHEVVTGLDSALFQMRAALHAGHYEKYGQADREFHQTFLKSSGNSYLIRANMLTSSAIEALRVRLQSGEGNFREQSFDEHNQIRDLLASGDIAAAKEALTNHIMVINSYMKELPAPATVRSRSNTRSPSEYRDIFSRN</sequence>
<organism evidence="6 7">
    <name type="scientific">Qingshengfaniella alkalisoli</name>
    <dbReference type="NCBI Taxonomy" id="2599296"/>
    <lineage>
        <taxon>Bacteria</taxon>
        <taxon>Pseudomonadati</taxon>
        <taxon>Pseudomonadota</taxon>
        <taxon>Alphaproteobacteria</taxon>
        <taxon>Rhodobacterales</taxon>
        <taxon>Paracoccaceae</taxon>
        <taxon>Qingshengfaniella</taxon>
    </lineage>
</organism>
<name>A0A5B8J045_9RHOB</name>
<dbReference type="SUPFAM" id="SSF48008">
    <property type="entry name" value="GntR ligand-binding domain-like"/>
    <property type="match status" value="1"/>
</dbReference>
<gene>
    <name evidence="6" type="ORF">FPZ52_12735</name>
</gene>
<evidence type="ECO:0000259" key="5">
    <source>
        <dbReference type="PROSITE" id="PS50949"/>
    </source>
</evidence>
<dbReference type="GO" id="GO:0003677">
    <property type="term" value="F:DNA binding"/>
    <property type="evidence" value="ECO:0007669"/>
    <property type="project" value="UniProtKB-KW"/>
</dbReference>
<dbReference type="InterPro" id="IPR008920">
    <property type="entry name" value="TF_FadR/GntR_C"/>
</dbReference>
<evidence type="ECO:0000256" key="1">
    <source>
        <dbReference type="ARBA" id="ARBA00023015"/>
    </source>
</evidence>
<protein>
    <submittedName>
        <fullName evidence="6">GntR family transcriptional regulator</fullName>
    </submittedName>
</protein>
<dbReference type="InterPro" id="IPR036388">
    <property type="entry name" value="WH-like_DNA-bd_sf"/>
</dbReference>
<dbReference type="KEGG" id="lit:FPZ52_12735"/>
<dbReference type="CDD" id="cd07377">
    <property type="entry name" value="WHTH_GntR"/>
    <property type="match status" value="1"/>
</dbReference>
<dbReference type="Gene3D" id="1.10.10.10">
    <property type="entry name" value="Winged helix-like DNA-binding domain superfamily/Winged helix DNA-binding domain"/>
    <property type="match status" value="1"/>
</dbReference>
<geneLocation type="plasmid" evidence="6 7">
    <name>unnamed1</name>
</geneLocation>
<dbReference type="PANTHER" id="PTHR43537">
    <property type="entry name" value="TRANSCRIPTIONAL REGULATOR, GNTR FAMILY"/>
    <property type="match status" value="1"/>
</dbReference>
<keyword evidence="6" id="KW-0614">Plasmid</keyword>
<keyword evidence="2" id="KW-0238">DNA-binding</keyword>
<feature type="compositionally biased region" description="Basic and acidic residues" evidence="4">
    <location>
        <begin position="224"/>
        <end position="233"/>
    </location>
</feature>
<keyword evidence="3" id="KW-0804">Transcription</keyword>
<dbReference type="PANTHER" id="PTHR43537:SF50">
    <property type="entry name" value="TRANSCRIPTIONAL REGULATORY PROTEIN"/>
    <property type="match status" value="1"/>
</dbReference>
<dbReference type="SMART" id="SM00345">
    <property type="entry name" value="HTH_GNTR"/>
    <property type="match status" value="1"/>
</dbReference>
<dbReference type="Pfam" id="PF07729">
    <property type="entry name" value="FCD"/>
    <property type="match status" value="1"/>
</dbReference>
<feature type="domain" description="HTH gntR-type" evidence="5">
    <location>
        <begin position="1"/>
        <end position="68"/>
    </location>
</feature>
<dbReference type="EMBL" id="CP042262">
    <property type="protein sequence ID" value="QDY70561.1"/>
    <property type="molecule type" value="Genomic_DNA"/>
</dbReference>
<dbReference type="InterPro" id="IPR000524">
    <property type="entry name" value="Tscrpt_reg_HTH_GntR"/>
</dbReference>
<dbReference type="SMART" id="SM00895">
    <property type="entry name" value="FCD"/>
    <property type="match status" value="1"/>
</dbReference>
<keyword evidence="1" id="KW-0805">Transcription regulation</keyword>
<dbReference type="Gene3D" id="1.20.120.530">
    <property type="entry name" value="GntR ligand-binding domain-like"/>
    <property type="match status" value="1"/>
</dbReference>
<dbReference type="OrthoDB" id="8155773at2"/>
<feature type="region of interest" description="Disordered" evidence="4">
    <location>
        <begin position="211"/>
        <end position="233"/>
    </location>
</feature>
<dbReference type="InterPro" id="IPR011711">
    <property type="entry name" value="GntR_C"/>
</dbReference>
<dbReference type="GO" id="GO:0003700">
    <property type="term" value="F:DNA-binding transcription factor activity"/>
    <property type="evidence" value="ECO:0007669"/>
    <property type="project" value="InterPro"/>
</dbReference>
<dbReference type="RefSeq" id="WP_146365979.1">
    <property type="nucleotide sequence ID" value="NZ_CP042262.1"/>
</dbReference>
<evidence type="ECO:0000256" key="4">
    <source>
        <dbReference type="SAM" id="MobiDB-lite"/>
    </source>
</evidence>
<keyword evidence="7" id="KW-1185">Reference proteome</keyword>